<feature type="transmembrane region" description="Helical" evidence="1">
    <location>
        <begin position="68"/>
        <end position="87"/>
    </location>
</feature>
<accession>A0A644WKF5</accession>
<keyword evidence="1" id="KW-0472">Membrane</keyword>
<evidence type="ECO:0000256" key="1">
    <source>
        <dbReference type="SAM" id="Phobius"/>
    </source>
</evidence>
<reference evidence="2" key="1">
    <citation type="submission" date="2019-08" db="EMBL/GenBank/DDBJ databases">
        <authorList>
            <person name="Kucharzyk K."/>
            <person name="Murdoch R.W."/>
            <person name="Higgins S."/>
            <person name="Loffler F."/>
        </authorList>
    </citation>
    <scope>NUCLEOTIDE SEQUENCE</scope>
</reference>
<dbReference type="EMBL" id="VSSQ01001032">
    <property type="protein sequence ID" value="MPM04365.1"/>
    <property type="molecule type" value="Genomic_DNA"/>
</dbReference>
<proteinExistence type="predicted"/>
<keyword evidence="1" id="KW-0812">Transmembrane</keyword>
<gene>
    <name evidence="2" type="ORF">SDC9_50642</name>
</gene>
<feature type="transmembrane region" description="Helical" evidence="1">
    <location>
        <begin position="99"/>
        <end position="118"/>
    </location>
</feature>
<evidence type="ECO:0000313" key="2">
    <source>
        <dbReference type="EMBL" id="MPM04365.1"/>
    </source>
</evidence>
<sequence length="168" mass="19953">MQYCNNHPNSIINEHKQRLINDDIIENFVSLTLETGNFYHSQSLEKFFSIQLHFVMTSPQKMKRLFKINLLFSIFFFFIVIVLMMNGNLTYGGCLADLIPFYLQTIWLFILLLIYFFVSKRKTISKLFMIVFSIVVIFSVIYSLRGFTIGRGNCYRWNGHVFVNYQNH</sequence>
<protein>
    <submittedName>
        <fullName evidence="2">Uncharacterized protein</fullName>
    </submittedName>
</protein>
<dbReference type="AlphaFoldDB" id="A0A644WKF5"/>
<keyword evidence="1" id="KW-1133">Transmembrane helix</keyword>
<name>A0A644WKF5_9ZZZZ</name>
<comment type="caution">
    <text evidence="2">The sequence shown here is derived from an EMBL/GenBank/DDBJ whole genome shotgun (WGS) entry which is preliminary data.</text>
</comment>
<feature type="transmembrane region" description="Helical" evidence="1">
    <location>
        <begin position="127"/>
        <end position="144"/>
    </location>
</feature>
<organism evidence="2">
    <name type="scientific">bioreactor metagenome</name>
    <dbReference type="NCBI Taxonomy" id="1076179"/>
    <lineage>
        <taxon>unclassified sequences</taxon>
        <taxon>metagenomes</taxon>
        <taxon>ecological metagenomes</taxon>
    </lineage>
</organism>